<keyword evidence="2" id="KW-1185">Reference proteome</keyword>
<evidence type="ECO:0000313" key="2">
    <source>
        <dbReference type="Proteomes" id="UP000309038"/>
    </source>
</evidence>
<protein>
    <submittedName>
        <fullName evidence="1">Uncharacterized protein</fullName>
    </submittedName>
</protein>
<dbReference type="AlphaFoldDB" id="A0A4S4KBM1"/>
<reference evidence="1 2" key="1">
    <citation type="submission" date="2019-02" db="EMBL/GenBank/DDBJ databases">
        <title>Genome sequencing of the rare red list fungi Phlebia centrifuga.</title>
        <authorList>
            <person name="Buettner E."/>
            <person name="Kellner H."/>
        </authorList>
    </citation>
    <scope>NUCLEOTIDE SEQUENCE [LARGE SCALE GENOMIC DNA]</scope>
    <source>
        <strain evidence="1 2">DSM 108282</strain>
    </source>
</reference>
<sequence>MTLKPERTTVARAKWFNNLVERYLPDAQASDTCANPNDNVQRRAMDLAFLCGLEDQEAHALASNLEQEQDA</sequence>
<evidence type="ECO:0000313" key="1">
    <source>
        <dbReference type="EMBL" id="THG95411.1"/>
    </source>
</evidence>
<proteinExistence type="predicted"/>
<dbReference type="Proteomes" id="UP000309038">
    <property type="component" value="Unassembled WGS sequence"/>
</dbReference>
<comment type="caution">
    <text evidence="1">The sequence shown here is derived from an EMBL/GenBank/DDBJ whole genome shotgun (WGS) entry which is preliminary data.</text>
</comment>
<gene>
    <name evidence="1" type="ORF">EW026_g6232</name>
</gene>
<accession>A0A4S4KBM1</accession>
<dbReference type="EMBL" id="SGPJ01000324">
    <property type="protein sequence ID" value="THG95411.1"/>
    <property type="molecule type" value="Genomic_DNA"/>
</dbReference>
<name>A0A4S4KBM1_9APHY</name>
<organism evidence="1 2">
    <name type="scientific">Hermanssonia centrifuga</name>
    <dbReference type="NCBI Taxonomy" id="98765"/>
    <lineage>
        <taxon>Eukaryota</taxon>
        <taxon>Fungi</taxon>
        <taxon>Dikarya</taxon>
        <taxon>Basidiomycota</taxon>
        <taxon>Agaricomycotina</taxon>
        <taxon>Agaricomycetes</taxon>
        <taxon>Polyporales</taxon>
        <taxon>Meruliaceae</taxon>
        <taxon>Hermanssonia</taxon>
    </lineage>
</organism>